<comment type="caution">
    <text evidence="4">The sequence shown here is derived from an EMBL/GenBank/DDBJ whole genome shotgun (WGS) entry which is preliminary data.</text>
</comment>
<dbReference type="InterPro" id="IPR033120">
    <property type="entry name" value="HOTDOG_ACOT"/>
</dbReference>
<dbReference type="EMBL" id="JAGGKO010000002">
    <property type="protein sequence ID" value="MBP1954583.1"/>
    <property type="molecule type" value="Genomic_DNA"/>
</dbReference>
<protein>
    <submittedName>
        <fullName evidence="5">Acyl-CoA hydrolase</fullName>
    </submittedName>
    <submittedName>
        <fullName evidence="4">Acyl-CoA thioesterase</fullName>
    </submittedName>
</protein>
<gene>
    <name evidence="4" type="ORF">GCM10009017_10400</name>
    <name evidence="5" type="ORF">J2752_001495</name>
</gene>
<proteinExistence type="predicted"/>
<dbReference type="GO" id="GO:0009062">
    <property type="term" value="P:fatty acid catabolic process"/>
    <property type="evidence" value="ECO:0007669"/>
    <property type="project" value="TreeGrafter"/>
</dbReference>
<dbReference type="PROSITE" id="PS51770">
    <property type="entry name" value="HOTDOG_ACOT"/>
    <property type="match status" value="1"/>
</dbReference>
<dbReference type="GO" id="GO:0005829">
    <property type="term" value="C:cytosol"/>
    <property type="evidence" value="ECO:0007669"/>
    <property type="project" value="TreeGrafter"/>
</dbReference>
<reference evidence="4" key="2">
    <citation type="submission" date="2020-09" db="EMBL/GenBank/DDBJ databases">
        <authorList>
            <person name="Sun Q."/>
            <person name="Ohkuma M."/>
        </authorList>
    </citation>
    <scope>NUCLEOTIDE SEQUENCE</scope>
    <source>
        <strain evidence="4">JCM 16108</strain>
    </source>
</reference>
<dbReference type="Proteomes" id="UP000765891">
    <property type="component" value="Unassembled WGS sequence"/>
</dbReference>
<dbReference type="SUPFAM" id="SSF54637">
    <property type="entry name" value="Thioesterase/thiol ester dehydrase-isomerase"/>
    <property type="match status" value="1"/>
</dbReference>
<feature type="domain" description="HotDog ACOT-type" evidence="3">
    <location>
        <begin position="8"/>
        <end position="120"/>
    </location>
</feature>
<evidence type="ECO:0000313" key="6">
    <source>
        <dbReference type="Proteomes" id="UP000614609"/>
    </source>
</evidence>
<evidence type="ECO:0000256" key="2">
    <source>
        <dbReference type="SAM" id="MobiDB-lite"/>
    </source>
</evidence>
<dbReference type="PANTHER" id="PTHR11049:SF24">
    <property type="entry name" value="CYTOSOLIC ACYL COENZYME A THIOESTER HYDROLASE"/>
    <property type="match status" value="1"/>
</dbReference>
<dbReference type="InterPro" id="IPR040170">
    <property type="entry name" value="Cytosol_ACT"/>
</dbReference>
<dbReference type="Proteomes" id="UP000614609">
    <property type="component" value="Unassembled WGS sequence"/>
</dbReference>
<evidence type="ECO:0000313" key="5">
    <source>
        <dbReference type="EMBL" id="MBP1954583.1"/>
    </source>
</evidence>
<evidence type="ECO:0000259" key="3">
    <source>
        <dbReference type="PROSITE" id="PS51770"/>
    </source>
</evidence>
<dbReference type="CDD" id="cd03442">
    <property type="entry name" value="BFIT_BACH"/>
    <property type="match status" value="1"/>
</dbReference>
<reference evidence="5" key="3">
    <citation type="submission" date="2021-03" db="EMBL/GenBank/DDBJ databases">
        <title>Genomic Encyclopedia of Type Strains, Phase IV (KMG-IV): sequencing the most valuable type-strain genomes for metagenomic binning, comparative biology and taxonomic classification.</title>
        <authorList>
            <person name="Goeker M."/>
        </authorList>
    </citation>
    <scope>NUCLEOTIDE SEQUENCE</scope>
    <source>
        <strain evidence="5">DSM 22443</strain>
    </source>
</reference>
<name>A0A830FYV7_9EURY</name>
<dbReference type="EMBL" id="BMOO01000002">
    <property type="protein sequence ID" value="GGM62227.1"/>
    <property type="molecule type" value="Genomic_DNA"/>
</dbReference>
<dbReference type="RefSeq" id="WP_188870566.1">
    <property type="nucleotide sequence ID" value="NZ_BMOO01000002.1"/>
</dbReference>
<dbReference type="OrthoDB" id="15030at2157"/>
<feature type="region of interest" description="Disordered" evidence="2">
    <location>
        <begin position="146"/>
        <end position="170"/>
    </location>
</feature>
<reference evidence="4" key="1">
    <citation type="journal article" date="2014" name="Int. J. Syst. Evol. Microbiol.">
        <title>Complete genome sequence of Corynebacterium casei LMG S-19264T (=DSM 44701T), isolated from a smear-ripened cheese.</title>
        <authorList>
            <consortium name="US DOE Joint Genome Institute (JGI-PGF)"/>
            <person name="Walter F."/>
            <person name="Albersmeier A."/>
            <person name="Kalinowski J."/>
            <person name="Ruckert C."/>
        </authorList>
    </citation>
    <scope>NUCLEOTIDE SEQUENCE</scope>
    <source>
        <strain evidence="4">JCM 16108</strain>
    </source>
</reference>
<dbReference type="PANTHER" id="PTHR11049">
    <property type="entry name" value="ACYL COENZYME A THIOESTER HYDROLASE"/>
    <property type="match status" value="1"/>
</dbReference>
<dbReference type="Pfam" id="PF03061">
    <property type="entry name" value="4HBT"/>
    <property type="match status" value="1"/>
</dbReference>
<dbReference type="AlphaFoldDB" id="A0A830FYV7"/>
<feature type="compositionally biased region" description="Basic and acidic residues" evidence="2">
    <location>
        <begin position="146"/>
        <end position="160"/>
    </location>
</feature>
<sequence length="170" mass="18691">MSDSATLGSSLTERTEVLMPEGTNHLGRAFGGRILEWMDVVASVACRRFAGTQVVTASIDHVDFHAPISVGDVVTIEAYVFDAGRTSLTVRTTVRAEDPENDEEWDVTGAFFTFVAVDDDDRPTAVPSLDCPSENEMKLRERALDERREHREDLVERLDAETAGASAESE</sequence>
<organism evidence="4 6">
    <name type="scientific">Halarchaeum rubridurum</name>
    <dbReference type="NCBI Taxonomy" id="489911"/>
    <lineage>
        <taxon>Archaea</taxon>
        <taxon>Methanobacteriati</taxon>
        <taxon>Methanobacteriota</taxon>
        <taxon>Stenosarchaea group</taxon>
        <taxon>Halobacteria</taxon>
        <taxon>Halobacteriales</taxon>
        <taxon>Halobacteriaceae</taxon>
    </lineage>
</organism>
<dbReference type="GO" id="GO:0006637">
    <property type="term" value="P:acyl-CoA metabolic process"/>
    <property type="evidence" value="ECO:0007669"/>
    <property type="project" value="TreeGrafter"/>
</dbReference>
<accession>A0A830FYV7</accession>
<dbReference type="Gene3D" id="3.10.129.10">
    <property type="entry name" value="Hotdog Thioesterase"/>
    <property type="match status" value="1"/>
</dbReference>
<keyword evidence="6" id="KW-1185">Reference proteome</keyword>
<keyword evidence="1 5" id="KW-0378">Hydrolase</keyword>
<evidence type="ECO:0000313" key="4">
    <source>
        <dbReference type="EMBL" id="GGM62227.1"/>
    </source>
</evidence>
<evidence type="ECO:0000256" key="1">
    <source>
        <dbReference type="ARBA" id="ARBA00022801"/>
    </source>
</evidence>
<dbReference type="InterPro" id="IPR029069">
    <property type="entry name" value="HotDog_dom_sf"/>
</dbReference>
<dbReference type="InterPro" id="IPR006683">
    <property type="entry name" value="Thioestr_dom"/>
</dbReference>
<dbReference type="GO" id="GO:0052816">
    <property type="term" value="F:long-chain fatty acyl-CoA hydrolase activity"/>
    <property type="evidence" value="ECO:0007669"/>
    <property type="project" value="TreeGrafter"/>
</dbReference>